<dbReference type="InterPro" id="IPR036388">
    <property type="entry name" value="WH-like_DNA-bd_sf"/>
</dbReference>
<dbReference type="EMBL" id="JAUZQE010000006">
    <property type="protein sequence ID" value="MDR4125159.1"/>
    <property type="molecule type" value="Genomic_DNA"/>
</dbReference>
<name>A0ABU1D401_9BURK</name>
<protein>
    <submittedName>
        <fullName evidence="5">MarR family transcriptional regulator</fullName>
    </submittedName>
</protein>
<gene>
    <name evidence="5" type="ORF">Q8947_04055</name>
</gene>
<comment type="caution">
    <text evidence="5">The sequence shown here is derived from an EMBL/GenBank/DDBJ whole genome shotgun (WGS) entry which is preliminary data.</text>
</comment>
<evidence type="ECO:0000256" key="1">
    <source>
        <dbReference type="ARBA" id="ARBA00023015"/>
    </source>
</evidence>
<dbReference type="PRINTS" id="PR00598">
    <property type="entry name" value="HTHMARR"/>
</dbReference>
<dbReference type="Proteomes" id="UP001232156">
    <property type="component" value="Unassembled WGS sequence"/>
</dbReference>
<evidence type="ECO:0000313" key="5">
    <source>
        <dbReference type="EMBL" id="MDR4125159.1"/>
    </source>
</evidence>
<keyword evidence="6" id="KW-1185">Reference proteome</keyword>
<dbReference type="PANTHER" id="PTHR33164">
    <property type="entry name" value="TRANSCRIPTIONAL REGULATOR, MARR FAMILY"/>
    <property type="match status" value="1"/>
</dbReference>
<dbReference type="PROSITE" id="PS01117">
    <property type="entry name" value="HTH_MARR_1"/>
    <property type="match status" value="1"/>
</dbReference>
<dbReference type="InterPro" id="IPR036390">
    <property type="entry name" value="WH_DNA-bd_sf"/>
</dbReference>
<accession>A0ABU1D401</accession>
<dbReference type="InterPro" id="IPR023187">
    <property type="entry name" value="Tscrpt_reg_MarR-type_CS"/>
</dbReference>
<dbReference type="SMART" id="SM00347">
    <property type="entry name" value="HTH_MARR"/>
    <property type="match status" value="1"/>
</dbReference>
<organism evidence="5 6">
    <name type="scientific">Yanghanlia caeni</name>
    <dbReference type="NCBI Taxonomy" id="3064283"/>
    <lineage>
        <taxon>Bacteria</taxon>
        <taxon>Pseudomonadati</taxon>
        <taxon>Pseudomonadota</taxon>
        <taxon>Betaproteobacteria</taxon>
        <taxon>Burkholderiales</taxon>
        <taxon>Alcaligenaceae</taxon>
        <taxon>Yanghanlia</taxon>
    </lineage>
</organism>
<dbReference type="Gene3D" id="1.10.10.10">
    <property type="entry name" value="Winged helix-like DNA-binding domain superfamily/Winged helix DNA-binding domain"/>
    <property type="match status" value="1"/>
</dbReference>
<dbReference type="PANTHER" id="PTHR33164:SF43">
    <property type="entry name" value="HTH-TYPE TRANSCRIPTIONAL REPRESSOR YETL"/>
    <property type="match status" value="1"/>
</dbReference>
<dbReference type="SUPFAM" id="SSF46785">
    <property type="entry name" value="Winged helix' DNA-binding domain"/>
    <property type="match status" value="1"/>
</dbReference>
<evidence type="ECO:0000256" key="3">
    <source>
        <dbReference type="ARBA" id="ARBA00023163"/>
    </source>
</evidence>
<keyword evidence="3" id="KW-0804">Transcription</keyword>
<proteinExistence type="predicted"/>
<dbReference type="InterPro" id="IPR000835">
    <property type="entry name" value="HTH_MarR-typ"/>
</dbReference>
<evidence type="ECO:0000313" key="6">
    <source>
        <dbReference type="Proteomes" id="UP001232156"/>
    </source>
</evidence>
<dbReference type="InterPro" id="IPR039422">
    <property type="entry name" value="MarR/SlyA-like"/>
</dbReference>
<reference evidence="5 6" key="1">
    <citation type="submission" date="2023-08" db="EMBL/GenBank/DDBJ databases">
        <title>Alcaligenaceae gen. nov., a novel taxon isolated from the sludge of Yixing Pesticide Factory.</title>
        <authorList>
            <person name="Ruan L."/>
        </authorList>
    </citation>
    <scope>NUCLEOTIDE SEQUENCE [LARGE SCALE GENOMIC DNA]</scope>
    <source>
        <strain evidence="5 6">LG-2</strain>
    </source>
</reference>
<keyword evidence="1" id="KW-0805">Transcription regulation</keyword>
<dbReference type="PROSITE" id="PS50995">
    <property type="entry name" value="HTH_MARR_2"/>
    <property type="match status" value="1"/>
</dbReference>
<sequence>MKDSNNTCLTGFANPDRESWARAGDTAELRLWLRLLTCSTLVENRLRSLMRTRFDTTLPRFDLMAQLANAPAGMKMSDLSRCMMVTNGNITGITDQLERDGLVERLKVDTDRRSCLIRLTAKGRQSFRRMSAAYQGWLGELFKDIPEHRRELLYELLGELKLAGQAAARLEADSPPN</sequence>
<dbReference type="Pfam" id="PF01047">
    <property type="entry name" value="MarR"/>
    <property type="match status" value="1"/>
</dbReference>
<keyword evidence="2" id="KW-0238">DNA-binding</keyword>
<dbReference type="RefSeq" id="WP_165278399.1">
    <property type="nucleotide sequence ID" value="NZ_JAUZQE010000006.1"/>
</dbReference>
<evidence type="ECO:0000259" key="4">
    <source>
        <dbReference type="PROSITE" id="PS50995"/>
    </source>
</evidence>
<feature type="domain" description="HTH marR-type" evidence="4">
    <location>
        <begin position="28"/>
        <end position="162"/>
    </location>
</feature>
<evidence type="ECO:0000256" key="2">
    <source>
        <dbReference type="ARBA" id="ARBA00023125"/>
    </source>
</evidence>